<dbReference type="Pfam" id="PF10431">
    <property type="entry name" value="ClpB_D2-small"/>
    <property type="match status" value="1"/>
</dbReference>
<protein>
    <submittedName>
        <fullName evidence="8">ATP-dependent Clp protease, subunit C</fullName>
        <ecNumber evidence="8">3.4.21.53</ecNumber>
    </submittedName>
</protein>
<dbReference type="Gene3D" id="1.10.8.60">
    <property type="match status" value="2"/>
</dbReference>
<dbReference type="CDD" id="cd00009">
    <property type="entry name" value="AAA"/>
    <property type="match status" value="1"/>
</dbReference>
<sequence>MRFNPNDFTEKSLKAIQEAQNTLAYSGGNILKPEHLLLAILNMNDESVLQAFEGKDVNLLKQRLEEAISREMGIYYSFPFAGQQGIYISNNLGTAFQIAKTEASKLGLNKIPLLALLLGILLEGSSYASKLLASFTNEGKIRELLNELVEMGDEELGEGIGDPLKKYTIDLTKEAKKGKLTPVIGREKEIRRVIEILSRKSKNNPVLVGDAGVGKTAVVEGLAQLIVNENAPDYLKNKVILQLDMAALLAGTKFRGEFEERLKAVIDSVKKNSDQIILFIDELHNIIGAGVAEGTAMDAANILKPSLARGEIKVIGATTYDEYRKYIEKDKALARRFQPVYVQEPSVEDTIEILKGIKESYEKHHGVKILDEALVAAAKLSNRYITDRYLPDKAIDLIDEACARVKLRSSGKPEKILELERKMSRLEDEINQLTLEEKYEEASKKKAEYFDVQKELENLKKIEKNLKGEMDNIVDEDTISAIVQEWTGIPVTRMVEDEKRKLANLENEIHKRLVDQEEAVKIVAQHIKKARAGLKDPRRPIGSFLFLGPTGVGKTELAKSLAEILFGTEDALIRFDMSEYMEKFNVSRLIGAAPGYVGYEEGGQLTEAVRRRPFSVILLDEIEKAHPDVYNILLQILDDGRLTDSQGRTINFSNTIIIMTSNIGSDKISKTKKSVGFIEDENLEESYETIKQEVMSQVKTVFRSEFINRLDDIIVFKPLSMEHIKDIVNIMINRLEERLKEKKIRIQITESAKDVLAKEGFDPIYGARPLRRVIERKIESPLANMIIEDEISEGDLVIVDSKDGETLEIRKAAGEILKKRD</sequence>
<feature type="domain" description="Clp R" evidence="7">
    <location>
        <begin position="5"/>
        <end position="152"/>
    </location>
</feature>
<reference evidence="9" key="1">
    <citation type="submission" date="2014-11" db="EMBL/GenBank/DDBJ databases">
        <authorList>
            <person name="Wibberg D."/>
        </authorList>
    </citation>
    <scope>NUCLEOTIDE SEQUENCE [LARGE SCALE GENOMIC DNA]</scope>
    <source>
        <strain evidence="9">L3</strain>
    </source>
</reference>
<dbReference type="PANTHER" id="PTHR11638:SF18">
    <property type="entry name" value="HEAT SHOCK PROTEIN 104"/>
    <property type="match status" value="1"/>
</dbReference>
<dbReference type="SMART" id="SM01086">
    <property type="entry name" value="ClpB_D2-small"/>
    <property type="match status" value="1"/>
</dbReference>
<dbReference type="EMBL" id="LN824141">
    <property type="protein sequence ID" value="CEP79121.1"/>
    <property type="molecule type" value="Genomic_DNA"/>
</dbReference>
<dbReference type="InterPro" id="IPR027417">
    <property type="entry name" value="P-loop_NTPase"/>
</dbReference>
<dbReference type="OrthoDB" id="9803641at2"/>
<dbReference type="GO" id="GO:0004252">
    <property type="term" value="F:serine-type endopeptidase activity"/>
    <property type="evidence" value="ECO:0007669"/>
    <property type="project" value="UniProtKB-EC"/>
</dbReference>
<keyword evidence="8" id="KW-0645">Protease</keyword>
<dbReference type="EC" id="3.4.21.53" evidence="8"/>
<dbReference type="InterPro" id="IPR003959">
    <property type="entry name" value="ATPase_AAA_core"/>
</dbReference>
<dbReference type="Proteomes" id="UP000032809">
    <property type="component" value="Chromosome I"/>
</dbReference>
<gene>
    <name evidence="8" type="primary">clpC</name>
    <name evidence="8" type="ORF">DTL3_1839</name>
</gene>
<dbReference type="PROSITE" id="PS51903">
    <property type="entry name" value="CLP_R"/>
    <property type="match status" value="1"/>
</dbReference>
<feature type="coiled-coil region" evidence="6">
    <location>
        <begin position="416"/>
        <end position="515"/>
    </location>
</feature>
<dbReference type="RefSeq" id="WP_045088445.1">
    <property type="nucleotide sequence ID" value="NZ_LN824141.1"/>
</dbReference>
<dbReference type="InterPro" id="IPR018368">
    <property type="entry name" value="ClpA/B_CS1"/>
</dbReference>
<dbReference type="GO" id="GO:0034605">
    <property type="term" value="P:cellular response to heat"/>
    <property type="evidence" value="ECO:0007669"/>
    <property type="project" value="TreeGrafter"/>
</dbReference>
<dbReference type="Pfam" id="PF07724">
    <property type="entry name" value="AAA_2"/>
    <property type="match status" value="1"/>
</dbReference>
<dbReference type="HOGENOM" id="CLU_005070_4_2_0"/>
<evidence type="ECO:0000313" key="9">
    <source>
        <dbReference type="Proteomes" id="UP000032809"/>
    </source>
</evidence>
<evidence type="ECO:0000259" key="7">
    <source>
        <dbReference type="PROSITE" id="PS51903"/>
    </source>
</evidence>
<dbReference type="GO" id="GO:0005524">
    <property type="term" value="F:ATP binding"/>
    <property type="evidence" value="ECO:0007669"/>
    <property type="project" value="UniProtKB-KW"/>
</dbReference>
<dbReference type="SUPFAM" id="SSF52540">
    <property type="entry name" value="P-loop containing nucleoside triphosphate hydrolases"/>
    <property type="match status" value="2"/>
</dbReference>
<dbReference type="SUPFAM" id="SSF81923">
    <property type="entry name" value="Double Clp-N motif"/>
    <property type="match status" value="1"/>
</dbReference>
<dbReference type="InterPro" id="IPR019489">
    <property type="entry name" value="Clp_ATPase_C"/>
</dbReference>
<dbReference type="InterPro" id="IPR001270">
    <property type="entry name" value="ClpA/B"/>
</dbReference>
<keyword evidence="2" id="KW-0547">Nucleotide-binding</keyword>
<dbReference type="InterPro" id="IPR004176">
    <property type="entry name" value="Clp_R_N"/>
</dbReference>
<dbReference type="CDD" id="cd19499">
    <property type="entry name" value="RecA-like_ClpB_Hsp104-like"/>
    <property type="match status" value="1"/>
</dbReference>
<keyword evidence="4" id="KW-0143">Chaperone</keyword>
<keyword evidence="1 5" id="KW-0677">Repeat</keyword>
<keyword evidence="9" id="KW-1185">Reference proteome</keyword>
<evidence type="ECO:0000256" key="4">
    <source>
        <dbReference type="ARBA" id="ARBA00023186"/>
    </source>
</evidence>
<dbReference type="GO" id="GO:0016887">
    <property type="term" value="F:ATP hydrolysis activity"/>
    <property type="evidence" value="ECO:0007669"/>
    <property type="project" value="InterPro"/>
</dbReference>
<evidence type="ECO:0000256" key="3">
    <source>
        <dbReference type="ARBA" id="ARBA00022840"/>
    </source>
</evidence>
<dbReference type="PATRIC" id="fig|1006576.9.peg.1831"/>
<dbReference type="FunFam" id="1.10.8.60:FF:000017">
    <property type="entry name" value="ATP-dependent chaperone ClpB"/>
    <property type="match status" value="1"/>
</dbReference>
<keyword evidence="3" id="KW-0067">ATP-binding</keyword>
<proteinExistence type="predicted"/>
<dbReference type="PROSITE" id="PS00870">
    <property type="entry name" value="CLPAB_1"/>
    <property type="match status" value="1"/>
</dbReference>
<dbReference type="FunFam" id="3.40.50.300:FF:000025">
    <property type="entry name" value="ATP-dependent Clp protease subunit"/>
    <property type="match status" value="1"/>
</dbReference>
<dbReference type="FunFam" id="3.40.50.300:FF:000010">
    <property type="entry name" value="Chaperone clpB 1, putative"/>
    <property type="match status" value="1"/>
</dbReference>
<evidence type="ECO:0000313" key="8">
    <source>
        <dbReference type="EMBL" id="CEP79121.1"/>
    </source>
</evidence>
<dbReference type="PANTHER" id="PTHR11638">
    <property type="entry name" value="ATP-DEPENDENT CLP PROTEASE"/>
    <property type="match status" value="1"/>
</dbReference>
<dbReference type="InterPro" id="IPR050130">
    <property type="entry name" value="ClpA_ClpB"/>
</dbReference>
<dbReference type="KEGG" id="dtn:DTL3_1839"/>
<evidence type="ECO:0000256" key="2">
    <source>
        <dbReference type="ARBA" id="ARBA00022741"/>
    </source>
</evidence>
<dbReference type="Gene3D" id="1.10.1780.10">
    <property type="entry name" value="Clp, N-terminal domain"/>
    <property type="match status" value="1"/>
</dbReference>
<dbReference type="Pfam" id="PF02861">
    <property type="entry name" value="Clp_N"/>
    <property type="match status" value="1"/>
</dbReference>
<organism evidence="8 9">
    <name type="scientific">Defluviitoga tunisiensis</name>
    <dbReference type="NCBI Taxonomy" id="1006576"/>
    <lineage>
        <taxon>Bacteria</taxon>
        <taxon>Thermotogati</taxon>
        <taxon>Thermotogota</taxon>
        <taxon>Thermotogae</taxon>
        <taxon>Petrotogales</taxon>
        <taxon>Petrotogaceae</taxon>
        <taxon>Defluviitoga</taxon>
    </lineage>
</organism>
<accession>A0A0C7NMI9</accession>
<name>A0A0C7NMI9_DEFTU</name>
<dbReference type="PRINTS" id="PR00300">
    <property type="entry name" value="CLPPROTEASEA"/>
</dbReference>
<dbReference type="Gene3D" id="4.10.860.10">
    <property type="entry name" value="UVR domain"/>
    <property type="match status" value="1"/>
</dbReference>
<dbReference type="SMART" id="SM00382">
    <property type="entry name" value="AAA"/>
    <property type="match status" value="2"/>
</dbReference>
<dbReference type="STRING" id="1006576.DTL3_1839"/>
<dbReference type="InterPro" id="IPR003593">
    <property type="entry name" value="AAA+_ATPase"/>
</dbReference>
<dbReference type="GO" id="GO:0005737">
    <property type="term" value="C:cytoplasm"/>
    <property type="evidence" value="ECO:0007669"/>
    <property type="project" value="TreeGrafter"/>
</dbReference>
<dbReference type="InterPro" id="IPR041546">
    <property type="entry name" value="ClpA/ClpB_AAA_lid"/>
</dbReference>
<keyword evidence="6" id="KW-0175">Coiled coil</keyword>
<dbReference type="Gene3D" id="3.40.50.300">
    <property type="entry name" value="P-loop containing nucleotide triphosphate hydrolases"/>
    <property type="match status" value="2"/>
</dbReference>
<evidence type="ECO:0000256" key="5">
    <source>
        <dbReference type="PROSITE-ProRule" id="PRU01251"/>
    </source>
</evidence>
<dbReference type="Pfam" id="PF17871">
    <property type="entry name" value="AAA_lid_9"/>
    <property type="match status" value="1"/>
</dbReference>
<keyword evidence="8" id="KW-0378">Hydrolase</keyword>
<dbReference type="Pfam" id="PF00004">
    <property type="entry name" value="AAA"/>
    <property type="match status" value="1"/>
</dbReference>
<evidence type="ECO:0000256" key="6">
    <source>
        <dbReference type="SAM" id="Coils"/>
    </source>
</evidence>
<feature type="coiled-coil region" evidence="6">
    <location>
        <begin position="725"/>
        <end position="752"/>
    </location>
</feature>
<dbReference type="GO" id="GO:0006508">
    <property type="term" value="P:proteolysis"/>
    <property type="evidence" value="ECO:0007669"/>
    <property type="project" value="UniProtKB-KW"/>
</dbReference>
<evidence type="ECO:0000256" key="1">
    <source>
        <dbReference type="ARBA" id="ARBA00022737"/>
    </source>
</evidence>
<dbReference type="AlphaFoldDB" id="A0A0C7NMI9"/>
<dbReference type="InterPro" id="IPR036628">
    <property type="entry name" value="Clp_N_dom_sf"/>
</dbReference>